<keyword evidence="3" id="KW-1185">Reference proteome</keyword>
<comment type="caution">
    <text evidence="2">The sequence shown here is derived from an EMBL/GenBank/DDBJ whole genome shotgun (WGS) entry which is preliminary data.</text>
</comment>
<dbReference type="AlphaFoldDB" id="A0AAU9IGM2"/>
<evidence type="ECO:0000256" key="1">
    <source>
        <dbReference type="SAM" id="Coils"/>
    </source>
</evidence>
<gene>
    <name evidence="2" type="ORF">BSTOLATCC_MIC7786</name>
</gene>
<proteinExistence type="predicted"/>
<keyword evidence="1" id="KW-0175">Coiled coil</keyword>
<accession>A0AAU9IGM2</accession>
<name>A0AAU9IGM2_9CILI</name>
<evidence type="ECO:0000313" key="3">
    <source>
        <dbReference type="Proteomes" id="UP001162131"/>
    </source>
</evidence>
<protein>
    <submittedName>
        <fullName evidence="2">Uncharacterized protein</fullName>
    </submittedName>
</protein>
<organism evidence="2 3">
    <name type="scientific">Blepharisma stoltei</name>
    <dbReference type="NCBI Taxonomy" id="1481888"/>
    <lineage>
        <taxon>Eukaryota</taxon>
        <taxon>Sar</taxon>
        <taxon>Alveolata</taxon>
        <taxon>Ciliophora</taxon>
        <taxon>Postciliodesmatophora</taxon>
        <taxon>Heterotrichea</taxon>
        <taxon>Heterotrichida</taxon>
        <taxon>Blepharismidae</taxon>
        <taxon>Blepharisma</taxon>
    </lineage>
</organism>
<sequence>MVSYSQSSPFLTSIKSSTLRPNSDLACDATYFPKSSRTKKNIEIVDYDLTTKILSPSIPKTSKAKLLKTVSIKNFPSSIKSRNSIYDSSSRSKNFSGTFKFEGESPKPTEVYSNMQKKLKDFNKWKKLKNDKSSEIEELKRNIKKNEKEKEGLAEKIKNYEKVGSLIIKIVNEEKNSHRDLDKIIEMIEKIKSPNKKPEFNETRAELWELFSKMETFLSGKR</sequence>
<dbReference type="EMBL" id="CAJZBQ010000009">
    <property type="protein sequence ID" value="CAG9312995.1"/>
    <property type="molecule type" value="Genomic_DNA"/>
</dbReference>
<feature type="coiled-coil region" evidence="1">
    <location>
        <begin position="122"/>
        <end position="163"/>
    </location>
</feature>
<reference evidence="2" key="1">
    <citation type="submission" date="2021-09" db="EMBL/GenBank/DDBJ databases">
        <authorList>
            <consortium name="AG Swart"/>
            <person name="Singh M."/>
            <person name="Singh A."/>
            <person name="Seah K."/>
            <person name="Emmerich C."/>
        </authorList>
    </citation>
    <scope>NUCLEOTIDE SEQUENCE</scope>
    <source>
        <strain evidence="2">ATCC30299</strain>
    </source>
</reference>
<evidence type="ECO:0000313" key="2">
    <source>
        <dbReference type="EMBL" id="CAG9312995.1"/>
    </source>
</evidence>
<dbReference type="Proteomes" id="UP001162131">
    <property type="component" value="Unassembled WGS sequence"/>
</dbReference>